<keyword evidence="2" id="KW-1185">Reference proteome</keyword>
<evidence type="ECO:0000313" key="1">
    <source>
        <dbReference type="EMBL" id="KAK3438967.1"/>
    </source>
</evidence>
<dbReference type="EMBL" id="CM064437">
    <property type="protein sequence ID" value="KAK3438967.1"/>
    <property type="molecule type" value="Genomic_DNA"/>
</dbReference>
<gene>
    <name evidence="1" type="ORF">EUGRSUZ_C03939</name>
</gene>
<reference evidence="1 2" key="1">
    <citation type="journal article" date="2014" name="Nature">
        <title>The genome of Eucalyptus grandis.</title>
        <authorList>
            <person name="Myburg A.A."/>
            <person name="Grattapaglia D."/>
            <person name="Tuskan G.A."/>
            <person name="Hellsten U."/>
            <person name="Hayes R.D."/>
            <person name="Grimwood J."/>
            <person name="Jenkins J."/>
            <person name="Lindquist E."/>
            <person name="Tice H."/>
            <person name="Bauer D."/>
            <person name="Goodstein D.M."/>
            <person name="Dubchak I."/>
            <person name="Poliakov A."/>
            <person name="Mizrachi E."/>
            <person name="Kullan A.R."/>
            <person name="Hussey S.G."/>
            <person name="Pinard D."/>
            <person name="van der Merwe K."/>
            <person name="Singh P."/>
            <person name="van Jaarsveld I."/>
            <person name="Silva-Junior O.B."/>
            <person name="Togawa R.C."/>
            <person name="Pappas M.R."/>
            <person name="Faria D.A."/>
            <person name="Sansaloni C.P."/>
            <person name="Petroli C.D."/>
            <person name="Yang X."/>
            <person name="Ranjan P."/>
            <person name="Tschaplinski T.J."/>
            <person name="Ye C.Y."/>
            <person name="Li T."/>
            <person name="Sterck L."/>
            <person name="Vanneste K."/>
            <person name="Murat F."/>
            <person name="Soler M."/>
            <person name="Clemente H.S."/>
            <person name="Saidi N."/>
            <person name="Cassan-Wang H."/>
            <person name="Dunand C."/>
            <person name="Hefer C.A."/>
            <person name="Bornberg-Bauer E."/>
            <person name="Kersting A.R."/>
            <person name="Vining K."/>
            <person name="Amarasinghe V."/>
            <person name="Ranik M."/>
            <person name="Naithani S."/>
            <person name="Elser J."/>
            <person name="Boyd A.E."/>
            <person name="Liston A."/>
            <person name="Spatafora J.W."/>
            <person name="Dharmwardhana P."/>
            <person name="Raja R."/>
            <person name="Sullivan C."/>
            <person name="Romanel E."/>
            <person name="Alves-Ferreira M."/>
            <person name="Kulheim C."/>
            <person name="Foley W."/>
            <person name="Carocha V."/>
            <person name="Paiva J."/>
            <person name="Kudrna D."/>
            <person name="Brommonschenkel S.H."/>
            <person name="Pasquali G."/>
            <person name="Byrne M."/>
            <person name="Rigault P."/>
            <person name="Tibbits J."/>
            <person name="Spokevicius A."/>
            <person name="Jones R.C."/>
            <person name="Steane D.A."/>
            <person name="Vaillancourt R.E."/>
            <person name="Potts B.M."/>
            <person name="Joubert F."/>
            <person name="Barry K."/>
            <person name="Pappas G.J."/>
            <person name="Strauss S.H."/>
            <person name="Jaiswal P."/>
            <person name="Grima-Pettenati J."/>
            <person name="Salse J."/>
            <person name="Van de Peer Y."/>
            <person name="Rokhsar D.S."/>
            <person name="Schmutz J."/>
        </authorList>
    </citation>
    <scope>NUCLEOTIDE SEQUENCE [LARGE SCALE GENOMIC DNA]</scope>
    <source>
        <strain evidence="2">cv. BRASUZ1</strain>
        <tissue evidence="1">Leaf extractions</tissue>
    </source>
</reference>
<sequence length="214" mass="23721">MEPTVKVVSQGPSGLLQSDEYTIVYPREAEILKELRDAIANHPQSYSATAPDGGQFIALPLKLLNAKKTIEVGVFTGYSPLLTGLRSRKMARPTLNTRSTSSNHKLCPVLDNLLGKRECNFSSKQENESSFNFAFVNAYGANLKNYHERLLRLVRARGVIMYDNTLWGSTVTLSGPSSVDLTRVFAWKDTIKFNKMMVGNPRVDIPQVPLGDDG</sequence>
<proteinExistence type="predicted"/>
<protein>
    <submittedName>
        <fullName evidence="1">Uncharacterized protein</fullName>
    </submittedName>
</protein>
<dbReference type="Proteomes" id="UP000030711">
    <property type="component" value="Chromosome 3"/>
</dbReference>
<comment type="caution">
    <text evidence="1">The sequence shown here is derived from an EMBL/GenBank/DDBJ whole genome shotgun (WGS) entry which is preliminary data.</text>
</comment>
<name>A0ACC3LIR9_EUCGR</name>
<organism evidence="1 2">
    <name type="scientific">Eucalyptus grandis</name>
    <name type="common">Flooded gum</name>
    <dbReference type="NCBI Taxonomy" id="71139"/>
    <lineage>
        <taxon>Eukaryota</taxon>
        <taxon>Viridiplantae</taxon>
        <taxon>Streptophyta</taxon>
        <taxon>Embryophyta</taxon>
        <taxon>Tracheophyta</taxon>
        <taxon>Spermatophyta</taxon>
        <taxon>Magnoliopsida</taxon>
        <taxon>eudicotyledons</taxon>
        <taxon>Gunneridae</taxon>
        <taxon>Pentapetalae</taxon>
        <taxon>rosids</taxon>
        <taxon>malvids</taxon>
        <taxon>Myrtales</taxon>
        <taxon>Myrtaceae</taxon>
        <taxon>Myrtoideae</taxon>
        <taxon>Eucalypteae</taxon>
        <taxon>Eucalyptus</taxon>
    </lineage>
</organism>
<accession>A0ACC3LIR9</accession>
<evidence type="ECO:0000313" key="2">
    <source>
        <dbReference type="Proteomes" id="UP000030711"/>
    </source>
</evidence>